<gene>
    <name evidence="2" type="ORF">G3A44_00780</name>
</gene>
<reference evidence="2 3" key="1">
    <citation type="submission" date="2020-02" db="EMBL/GenBank/DDBJ databases">
        <title>Ideonella bacterium strain TBM-1.</title>
        <authorList>
            <person name="Chen W.-M."/>
        </authorList>
    </citation>
    <scope>NUCLEOTIDE SEQUENCE [LARGE SCALE GENOMIC DNA]</scope>
    <source>
        <strain evidence="2 3">TBM-1</strain>
    </source>
</reference>
<keyword evidence="1" id="KW-0175">Coiled coil</keyword>
<protein>
    <submittedName>
        <fullName evidence="2">Uncharacterized protein</fullName>
    </submittedName>
</protein>
<dbReference type="RefSeq" id="WP_163455576.1">
    <property type="nucleotide sequence ID" value="NZ_JAAGOH010000001.1"/>
</dbReference>
<name>A0A7C9THL2_9BURK</name>
<accession>A0A7C9THL2</accession>
<evidence type="ECO:0000313" key="3">
    <source>
        <dbReference type="Proteomes" id="UP000484255"/>
    </source>
</evidence>
<dbReference type="AlphaFoldDB" id="A0A7C9THL2"/>
<dbReference type="Proteomes" id="UP000484255">
    <property type="component" value="Unassembled WGS sequence"/>
</dbReference>
<comment type="caution">
    <text evidence="2">The sequence shown here is derived from an EMBL/GenBank/DDBJ whole genome shotgun (WGS) entry which is preliminary data.</text>
</comment>
<sequence>MGTVKQVDEQLQRTLREARNLLAKIGRKQAELQMLRQSLPLSQEDHRAELTKLQGEATEMIGELRANMKAADLVARKIEGHLLWKEAVRSVWGEDGLQQCYAKMRELEAQRAEEYDRDDLRPR</sequence>
<keyword evidence="3" id="KW-1185">Reference proteome</keyword>
<dbReference type="EMBL" id="JAAGOH010000001">
    <property type="protein sequence ID" value="NDY89722.1"/>
    <property type="molecule type" value="Genomic_DNA"/>
</dbReference>
<feature type="coiled-coil region" evidence="1">
    <location>
        <begin position="4"/>
        <end position="38"/>
    </location>
</feature>
<organism evidence="2 3">
    <name type="scientific">Ideonella livida</name>
    <dbReference type="NCBI Taxonomy" id="2707176"/>
    <lineage>
        <taxon>Bacteria</taxon>
        <taxon>Pseudomonadati</taxon>
        <taxon>Pseudomonadota</taxon>
        <taxon>Betaproteobacteria</taxon>
        <taxon>Burkholderiales</taxon>
        <taxon>Sphaerotilaceae</taxon>
        <taxon>Ideonella</taxon>
    </lineage>
</organism>
<proteinExistence type="predicted"/>
<evidence type="ECO:0000313" key="2">
    <source>
        <dbReference type="EMBL" id="NDY89722.1"/>
    </source>
</evidence>
<evidence type="ECO:0000256" key="1">
    <source>
        <dbReference type="SAM" id="Coils"/>
    </source>
</evidence>